<dbReference type="AlphaFoldDB" id="A0AAX2M8F7"/>
<proteinExistence type="predicted"/>
<dbReference type="EMBL" id="UIGR01000001">
    <property type="protein sequence ID" value="SUX32630.1"/>
    <property type="molecule type" value="Genomic_DNA"/>
</dbReference>
<gene>
    <name evidence="1" type="ORF">NCTC8684_01710</name>
</gene>
<evidence type="ECO:0000313" key="1">
    <source>
        <dbReference type="EMBL" id="SUX32630.1"/>
    </source>
</evidence>
<dbReference type="RefSeq" id="WP_223938000.1">
    <property type="nucleotide sequence ID" value="NZ_UFVO01000001.1"/>
</dbReference>
<protein>
    <submittedName>
        <fullName evidence="1">Uncharacterized protein</fullName>
    </submittedName>
</protein>
<accession>A0AAX2M8F7</accession>
<comment type="caution">
    <text evidence="1">The sequence shown here is derived from an EMBL/GenBank/DDBJ whole genome shotgun (WGS) entry which is preliminary data.</text>
</comment>
<evidence type="ECO:0000313" key="2">
    <source>
        <dbReference type="Proteomes" id="UP000254029"/>
    </source>
</evidence>
<sequence length="284" mass="31579">MSKGTSIIVRVPVRLTGNLATTSDSEFSYGIREIHPIDRQCGNSPDYLAKVKYKTLSDQDATPIIVPLDWAEQAVESDSRFIASVKILGALKDDVVKWKGRDGTDVQMTAGSAIQDPVDNSNIGYVYTAAIPMPTHLDYRASVELLRNNQMKVQKQVVSDMNDTKPEALGNKPMLVVHDCSERRCTLTWRATVPYRVTPDLGVGLAALRENPKFAAVLPKNIFSLDYRSAWQNHQDFAGLSDKKLLPAINRVLYQGSNDSFMTRNTAMPHTGDFSLMFEPSARQ</sequence>
<name>A0AAX2M8F7_CHRVL</name>
<reference evidence="1 2" key="1">
    <citation type="submission" date="2018-06" db="EMBL/GenBank/DDBJ databases">
        <authorList>
            <consortium name="Pathogen Informatics"/>
            <person name="Doyle S."/>
        </authorList>
    </citation>
    <scope>NUCLEOTIDE SEQUENCE [LARGE SCALE GENOMIC DNA]</scope>
    <source>
        <strain evidence="1 2">NCTC8684</strain>
    </source>
</reference>
<dbReference type="Proteomes" id="UP000254029">
    <property type="component" value="Unassembled WGS sequence"/>
</dbReference>
<organism evidence="1 2">
    <name type="scientific">Chromobacterium violaceum</name>
    <dbReference type="NCBI Taxonomy" id="536"/>
    <lineage>
        <taxon>Bacteria</taxon>
        <taxon>Pseudomonadati</taxon>
        <taxon>Pseudomonadota</taxon>
        <taxon>Betaproteobacteria</taxon>
        <taxon>Neisseriales</taxon>
        <taxon>Chromobacteriaceae</taxon>
        <taxon>Chromobacterium</taxon>
    </lineage>
</organism>